<protein>
    <recommendedName>
        <fullName evidence="2">polynucleotide adenylyltransferase</fullName>
        <ecNumber evidence="2">2.7.7.19</ecNumber>
    </recommendedName>
</protein>
<dbReference type="GO" id="GO:1990817">
    <property type="term" value="F:poly(A) RNA polymerase activity"/>
    <property type="evidence" value="ECO:0007669"/>
    <property type="project" value="UniProtKB-EC"/>
</dbReference>
<dbReference type="AlphaFoldDB" id="A0A0V1CJQ6"/>
<comment type="similarity">
    <text evidence="1">Belongs to the TENT family.</text>
</comment>
<gene>
    <name evidence="6" type="primary">Fam46c</name>
    <name evidence="6" type="ORF">T03_3345</name>
</gene>
<organism evidence="6 7">
    <name type="scientific">Trichinella britovi</name>
    <name type="common">Parasitic roundworm</name>
    <dbReference type="NCBI Taxonomy" id="45882"/>
    <lineage>
        <taxon>Eukaryota</taxon>
        <taxon>Metazoa</taxon>
        <taxon>Ecdysozoa</taxon>
        <taxon>Nematoda</taxon>
        <taxon>Enoplea</taxon>
        <taxon>Dorylaimia</taxon>
        <taxon>Trichinellida</taxon>
        <taxon>Trichinellidae</taxon>
        <taxon>Trichinella</taxon>
    </lineage>
</organism>
<name>A0A0V1CJQ6_TRIBR</name>
<dbReference type="SMART" id="SM01153">
    <property type="entry name" value="DUF1693"/>
    <property type="match status" value="1"/>
</dbReference>
<evidence type="ECO:0000313" key="7">
    <source>
        <dbReference type="Proteomes" id="UP000054653"/>
    </source>
</evidence>
<dbReference type="InterPro" id="IPR012937">
    <property type="entry name" value="TET5"/>
</dbReference>
<dbReference type="EMBL" id="JYDI01000177">
    <property type="protein sequence ID" value="KRY49410.1"/>
    <property type="molecule type" value="Genomic_DNA"/>
</dbReference>
<comment type="caution">
    <text evidence="6">The sequence shown here is derived from an EMBL/GenBank/DDBJ whole genome shotgun (WGS) entry which is preliminary data.</text>
</comment>
<feature type="compositionally biased region" description="Basic residues" evidence="5">
    <location>
        <begin position="676"/>
        <end position="693"/>
    </location>
</feature>
<dbReference type="GO" id="GO:0003723">
    <property type="term" value="F:RNA binding"/>
    <property type="evidence" value="ECO:0007669"/>
    <property type="project" value="TreeGrafter"/>
</dbReference>
<dbReference type="STRING" id="45882.A0A0V1CJQ6"/>
<dbReference type="OrthoDB" id="10065073at2759"/>
<dbReference type="GO" id="GO:0048255">
    <property type="term" value="P:mRNA stabilization"/>
    <property type="evidence" value="ECO:0007669"/>
    <property type="project" value="TreeGrafter"/>
</dbReference>
<feature type="compositionally biased region" description="Basic residues" evidence="5">
    <location>
        <begin position="635"/>
        <end position="668"/>
    </location>
</feature>
<feature type="compositionally biased region" description="Polar residues" evidence="5">
    <location>
        <begin position="709"/>
        <end position="727"/>
    </location>
</feature>
<feature type="region of interest" description="Disordered" evidence="5">
    <location>
        <begin position="412"/>
        <end position="442"/>
    </location>
</feature>
<feature type="non-terminal residue" evidence="6">
    <location>
        <position position="821"/>
    </location>
</feature>
<keyword evidence="3" id="KW-0808">Transferase</keyword>
<evidence type="ECO:0000256" key="2">
    <source>
        <dbReference type="ARBA" id="ARBA00012388"/>
    </source>
</evidence>
<comment type="catalytic activity">
    <reaction evidence="4">
        <text>RNA(n) + ATP = RNA(n)-3'-adenine ribonucleotide + diphosphate</text>
        <dbReference type="Rhea" id="RHEA:11332"/>
        <dbReference type="Rhea" id="RHEA-COMP:14527"/>
        <dbReference type="Rhea" id="RHEA-COMP:17347"/>
        <dbReference type="ChEBI" id="CHEBI:30616"/>
        <dbReference type="ChEBI" id="CHEBI:33019"/>
        <dbReference type="ChEBI" id="CHEBI:140395"/>
        <dbReference type="ChEBI" id="CHEBI:173115"/>
        <dbReference type="EC" id="2.7.7.19"/>
    </reaction>
    <physiologicalReaction direction="left-to-right" evidence="4">
        <dbReference type="Rhea" id="RHEA:11333"/>
    </physiologicalReaction>
</comment>
<proteinExistence type="inferred from homology"/>
<reference evidence="6 7" key="1">
    <citation type="submission" date="2015-01" db="EMBL/GenBank/DDBJ databases">
        <title>Evolution of Trichinella species and genotypes.</title>
        <authorList>
            <person name="Korhonen P.K."/>
            <person name="Edoardo P."/>
            <person name="Giuseppe L.R."/>
            <person name="Gasser R.B."/>
        </authorList>
    </citation>
    <scope>NUCLEOTIDE SEQUENCE [LARGE SCALE GENOMIC DNA]</scope>
    <source>
        <strain evidence="6">ISS120</strain>
    </source>
</reference>
<dbReference type="PANTHER" id="PTHR12974:SF36">
    <property type="entry name" value="POLYNUCLEOTIDE ADENYLYLTRANSFERASE"/>
    <property type="match status" value="1"/>
</dbReference>
<feature type="non-terminal residue" evidence="6">
    <location>
        <position position="1"/>
    </location>
</feature>
<evidence type="ECO:0000256" key="5">
    <source>
        <dbReference type="SAM" id="MobiDB-lite"/>
    </source>
</evidence>
<dbReference type="EC" id="2.7.7.19" evidence="2"/>
<sequence>DDDEEDARSTADSFQRFYAQFCRDDYFGGVNLSARCLSRYERNNSSGGLITWYRCKWSLNFFHVNLIKFLLATSPQHTSFEYTAVLLSLVGNRARLVVFVYVRAVLKIFSMDNMKIFSQPAGIMHASDRQAHRTVVRVGRSLRTLIASARSVLRGPIGSFGWARWRFSRTCRGVLEGVLRVRAVAQIVNARAYIARFCRVESSRVFFFSKGNMNTRTLLNPSQAYLTSEQYARLCGVMKKTVSVHGRGNFPTLEFSLSDLIRVVADRVTGAGIELLDVKLNGGAASHVLSRALVLYNDIDLIFTVDLSVARNFEIVKDCVLNSLVEFLPDETNRARIGLVAMKDAYVRKMVKVIEDDIWSLISLNNDHGRCVELKFVHSMRRQFEFTVDSFQIYLNNLLNVGVGSGAQLADAGDAARNDDAERDGPVQPGVEMDPSDGGGAECSGRPAAAVVVESVYGDFQEAYRHLTEKLIDTEHPELIRGGGLLKYCQLLVREYLPAPPMNRWRQIERYMCSRFFIDFNTVGEQQRKLQSYLDNHFQDDLKTKHDYLCLLYRVVDESTVCLMNHDLHLTLTMIEHMIYQLRVLFIYQQQGQLPRPQSMVYSLSTAGCHCITCPRAAIGPATSDHADYQAADYHHHHHPHPHPHHQHLHPNHHPNHHHHHHHHHHHQQQQQPHLHQTHHHQHHHHHHHHHHQQQQVLAVQQQQQIHHFSQQGHPNPNAGQQPNGQAHQPKKTLLYVPKNASYWVSVINDDQPTLAWLVDNRLQEEEEEEQQEQEHRRLTCMFQYKNAPQHDAACCVLVDLHSDNFIRGSRCCSPYMRKLP</sequence>
<evidence type="ECO:0000256" key="1">
    <source>
        <dbReference type="ARBA" id="ARBA00007631"/>
    </source>
</evidence>
<keyword evidence="7" id="KW-1185">Reference proteome</keyword>
<feature type="compositionally biased region" description="Low complexity" evidence="5">
    <location>
        <begin position="694"/>
        <end position="708"/>
    </location>
</feature>
<dbReference type="PANTHER" id="PTHR12974">
    <property type="entry name" value="PRION-LIKE- Q/N-RICH -DOMAIN-BEARING PROTEIN PROTEIN 44"/>
    <property type="match status" value="1"/>
</dbReference>
<dbReference type="Pfam" id="PF07984">
    <property type="entry name" value="NTP_transf_7"/>
    <property type="match status" value="2"/>
</dbReference>
<evidence type="ECO:0000256" key="3">
    <source>
        <dbReference type="ARBA" id="ARBA00022679"/>
    </source>
</evidence>
<feature type="compositionally biased region" description="Basic and acidic residues" evidence="5">
    <location>
        <begin position="414"/>
        <end position="425"/>
    </location>
</feature>
<accession>A0A0V1CJQ6</accession>
<evidence type="ECO:0000313" key="6">
    <source>
        <dbReference type="EMBL" id="KRY49410.1"/>
    </source>
</evidence>
<dbReference type="Proteomes" id="UP000054653">
    <property type="component" value="Unassembled WGS sequence"/>
</dbReference>
<evidence type="ECO:0000256" key="4">
    <source>
        <dbReference type="ARBA" id="ARBA00047933"/>
    </source>
</evidence>
<feature type="region of interest" description="Disordered" evidence="5">
    <location>
        <begin position="634"/>
        <end position="729"/>
    </location>
</feature>